<sequence length="76" mass="8888">MDHVTNTEREKRGPVLFYEIKARFGRFHASHLYDMLLLRCVISEISKLKAVPSFFRIFNASICDDITYCLTTFLPT</sequence>
<proteinExistence type="predicted"/>
<dbReference type="Proteomes" id="UP000054815">
    <property type="component" value="Unassembled WGS sequence"/>
</dbReference>
<evidence type="ECO:0000313" key="2">
    <source>
        <dbReference type="Proteomes" id="UP000054815"/>
    </source>
</evidence>
<evidence type="ECO:0000313" key="1">
    <source>
        <dbReference type="EMBL" id="KRX86639.1"/>
    </source>
</evidence>
<name>A0A0V0XF45_TRIPS</name>
<protein>
    <submittedName>
        <fullName evidence="1">Uncharacterized protein</fullName>
    </submittedName>
</protein>
<organism evidence="1 2">
    <name type="scientific">Trichinella pseudospiralis</name>
    <name type="common">Parasitic roundworm</name>
    <dbReference type="NCBI Taxonomy" id="6337"/>
    <lineage>
        <taxon>Eukaryota</taxon>
        <taxon>Metazoa</taxon>
        <taxon>Ecdysozoa</taxon>
        <taxon>Nematoda</taxon>
        <taxon>Enoplea</taxon>
        <taxon>Dorylaimia</taxon>
        <taxon>Trichinellida</taxon>
        <taxon>Trichinellidae</taxon>
        <taxon>Trichinella</taxon>
    </lineage>
</organism>
<accession>A0A0V0XF45</accession>
<gene>
    <name evidence="1" type="ORF">T4E_10977</name>
</gene>
<dbReference type="AlphaFoldDB" id="A0A0V0XF45"/>
<reference evidence="1 2" key="1">
    <citation type="submission" date="2015-01" db="EMBL/GenBank/DDBJ databases">
        <title>Evolution of Trichinella species and genotypes.</title>
        <authorList>
            <person name="Korhonen P.K."/>
            <person name="Edoardo P."/>
            <person name="Giuseppe L.R."/>
            <person name="Gasser R.B."/>
        </authorList>
    </citation>
    <scope>NUCLEOTIDE SEQUENCE [LARGE SCALE GENOMIC DNA]</scope>
    <source>
        <strain evidence="1">ISS141</strain>
    </source>
</reference>
<dbReference type="EMBL" id="JYDU01000350">
    <property type="protein sequence ID" value="KRX86639.1"/>
    <property type="molecule type" value="Genomic_DNA"/>
</dbReference>
<comment type="caution">
    <text evidence="1">The sequence shown here is derived from an EMBL/GenBank/DDBJ whole genome shotgun (WGS) entry which is preliminary data.</text>
</comment>